<evidence type="ECO:0000259" key="2">
    <source>
        <dbReference type="Pfam" id="PF03413"/>
    </source>
</evidence>
<proteinExistence type="predicted"/>
<evidence type="ECO:0000313" key="3">
    <source>
        <dbReference type="EMBL" id="MCO6407679.1"/>
    </source>
</evidence>
<accession>A0ABT1CNB3</accession>
<dbReference type="Gene3D" id="3.10.450.40">
    <property type="match status" value="1"/>
</dbReference>
<name>A0ABT1CNB3_9HYPH</name>
<dbReference type="EMBL" id="JAAAML010000001">
    <property type="protein sequence ID" value="MCO6407679.1"/>
    <property type="molecule type" value="Genomic_DNA"/>
</dbReference>
<protein>
    <recommendedName>
        <fullName evidence="2">PepSY domain-containing protein</fullName>
    </recommendedName>
</protein>
<dbReference type="Proteomes" id="UP001320715">
    <property type="component" value="Unassembled WGS sequence"/>
</dbReference>
<organism evidence="3 4">
    <name type="scientific">Hoeflea alexandrii</name>
    <dbReference type="NCBI Taxonomy" id="288436"/>
    <lineage>
        <taxon>Bacteria</taxon>
        <taxon>Pseudomonadati</taxon>
        <taxon>Pseudomonadota</taxon>
        <taxon>Alphaproteobacteria</taxon>
        <taxon>Hyphomicrobiales</taxon>
        <taxon>Rhizobiaceae</taxon>
        <taxon>Hoeflea</taxon>
    </lineage>
</organism>
<gene>
    <name evidence="3" type="ORF">GTW23_05775</name>
</gene>
<feature type="signal peptide" evidence="1">
    <location>
        <begin position="1"/>
        <end position="23"/>
    </location>
</feature>
<evidence type="ECO:0000313" key="4">
    <source>
        <dbReference type="Proteomes" id="UP001320715"/>
    </source>
</evidence>
<dbReference type="Pfam" id="PF03413">
    <property type="entry name" value="PepSY"/>
    <property type="match status" value="1"/>
</dbReference>
<reference evidence="3 4" key="1">
    <citation type="submission" date="2020-01" db="EMBL/GenBank/DDBJ databases">
        <title>Genomes of bacteria type strains.</title>
        <authorList>
            <person name="Chen J."/>
            <person name="Zhu S."/>
            <person name="Yang J."/>
        </authorList>
    </citation>
    <scope>NUCLEOTIDE SEQUENCE [LARGE SCALE GENOMIC DNA]</scope>
    <source>
        <strain evidence="3 4">DSM 16655</strain>
    </source>
</reference>
<feature type="chain" id="PRO_5045956292" description="PepSY domain-containing protein" evidence="1">
    <location>
        <begin position="24"/>
        <end position="104"/>
    </location>
</feature>
<sequence>MNPAICRLLLITLLALAPAAARADDDHRQREDIEAAVRKGEIMQLSEILEKLKPQINGKILEIEFENSKHSPVYEIYVLDRSGRRVEYEVDARTARILSFEADD</sequence>
<keyword evidence="4" id="KW-1185">Reference proteome</keyword>
<dbReference type="RefSeq" id="WP_193217221.1">
    <property type="nucleotide sequence ID" value="NZ_JAAAML010000001.1"/>
</dbReference>
<comment type="caution">
    <text evidence="3">The sequence shown here is derived from an EMBL/GenBank/DDBJ whole genome shotgun (WGS) entry which is preliminary data.</text>
</comment>
<evidence type="ECO:0000256" key="1">
    <source>
        <dbReference type="SAM" id="SignalP"/>
    </source>
</evidence>
<feature type="domain" description="PepSY" evidence="2">
    <location>
        <begin position="45"/>
        <end position="99"/>
    </location>
</feature>
<dbReference type="InterPro" id="IPR025711">
    <property type="entry name" value="PepSY"/>
</dbReference>
<keyword evidence="1" id="KW-0732">Signal</keyword>